<evidence type="ECO:0000313" key="2">
    <source>
        <dbReference type="Proteomes" id="UP000190774"/>
    </source>
</evidence>
<accession>A0A1T4XM31</accession>
<organism evidence="1 2">
    <name type="scientific">Prosthecobacter debontii</name>
    <dbReference type="NCBI Taxonomy" id="48467"/>
    <lineage>
        <taxon>Bacteria</taxon>
        <taxon>Pseudomonadati</taxon>
        <taxon>Verrucomicrobiota</taxon>
        <taxon>Verrucomicrobiia</taxon>
        <taxon>Verrucomicrobiales</taxon>
        <taxon>Verrucomicrobiaceae</taxon>
        <taxon>Prosthecobacter</taxon>
    </lineage>
</organism>
<evidence type="ECO:0000313" key="1">
    <source>
        <dbReference type="EMBL" id="SKA90141.1"/>
    </source>
</evidence>
<dbReference type="Proteomes" id="UP000190774">
    <property type="component" value="Unassembled WGS sequence"/>
</dbReference>
<gene>
    <name evidence="1" type="ORF">SAMN02745166_01668</name>
</gene>
<keyword evidence="2" id="KW-1185">Reference proteome</keyword>
<sequence length="48" mass="5458">MGDVVTQPLSMTNADIRMTKERRNELTDLISSAEGPFSPRLFHFGIFM</sequence>
<dbReference type="AlphaFoldDB" id="A0A1T4XM31"/>
<reference evidence="2" key="1">
    <citation type="submission" date="2017-02" db="EMBL/GenBank/DDBJ databases">
        <authorList>
            <person name="Varghese N."/>
            <person name="Submissions S."/>
        </authorList>
    </citation>
    <scope>NUCLEOTIDE SEQUENCE [LARGE SCALE GENOMIC DNA]</scope>
    <source>
        <strain evidence="2">ATCC 700200</strain>
    </source>
</reference>
<protein>
    <submittedName>
        <fullName evidence="1">Uncharacterized protein</fullName>
    </submittedName>
</protein>
<name>A0A1T4XM31_9BACT</name>
<proteinExistence type="predicted"/>
<dbReference type="STRING" id="48467.SAMN02745166_01668"/>
<dbReference type="EMBL" id="FUYE01000004">
    <property type="protein sequence ID" value="SKA90141.1"/>
    <property type="molecule type" value="Genomic_DNA"/>
</dbReference>